<feature type="compositionally biased region" description="Polar residues" evidence="7">
    <location>
        <begin position="114"/>
        <end position="132"/>
    </location>
</feature>
<dbReference type="GO" id="GO:0005886">
    <property type="term" value="C:plasma membrane"/>
    <property type="evidence" value="ECO:0007669"/>
    <property type="project" value="TreeGrafter"/>
</dbReference>
<feature type="domain" description="Guanylate cyclase" evidence="8">
    <location>
        <begin position="1"/>
        <end position="18"/>
    </location>
</feature>
<feature type="compositionally biased region" description="Basic and acidic residues" evidence="7">
    <location>
        <begin position="334"/>
        <end position="343"/>
    </location>
</feature>
<dbReference type="GO" id="GO:0004016">
    <property type="term" value="F:adenylate cyclase activity"/>
    <property type="evidence" value="ECO:0007669"/>
    <property type="project" value="TreeGrafter"/>
</dbReference>
<evidence type="ECO:0000256" key="3">
    <source>
        <dbReference type="ARBA" id="ARBA00022741"/>
    </source>
</evidence>
<feature type="region of interest" description="Disordered" evidence="7">
    <location>
        <begin position="96"/>
        <end position="389"/>
    </location>
</feature>
<feature type="compositionally biased region" description="Polar residues" evidence="7">
    <location>
        <begin position="357"/>
        <end position="376"/>
    </location>
</feature>
<dbReference type="Gene3D" id="3.30.70.1230">
    <property type="entry name" value="Nucleotide cyclase"/>
    <property type="match status" value="1"/>
</dbReference>
<evidence type="ECO:0000259" key="8">
    <source>
        <dbReference type="PROSITE" id="PS50125"/>
    </source>
</evidence>
<dbReference type="Pfam" id="PF00211">
    <property type="entry name" value="Guanylate_cyc"/>
    <property type="match status" value="1"/>
</dbReference>
<evidence type="ECO:0000313" key="9">
    <source>
        <dbReference type="EMBL" id="GFN89182.1"/>
    </source>
</evidence>
<dbReference type="GO" id="GO:0001653">
    <property type="term" value="F:peptide receptor activity"/>
    <property type="evidence" value="ECO:0007669"/>
    <property type="project" value="TreeGrafter"/>
</dbReference>
<reference evidence="9 10" key="1">
    <citation type="journal article" date="2021" name="Elife">
        <title>Chloroplast acquisition without the gene transfer in kleptoplastic sea slugs, Plakobranchus ocellatus.</title>
        <authorList>
            <person name="Maeda T."/>
            <person name="Takahashi S."/>
            <person name="Yoshida T."/>
            <person name="Shimamura S."/>
            <person name="Takaki Y."/>
            <person name="Nagai Y."/>
            <person name="Toyoda A."/>
            <person name="Suzuki Y."/>
            <person name="Arimoto A."/>
            <person name="Ishii H."/>
            <person name="Satoh N."/>
            <person name="Nishiyama T."/>
            <person name="Hasebe M."/>
            <person name="Maruyama T."/>
            <person name="Minagawa J."/>
            <person name="Obokata J."/>
            <person name="Shigenobu S."/>
        </authorList>
    </citation>
    <scope>NUCLEOTIDE SEQUENCE [LARGE SCALE GENOMIC DNA]</scope>
</reference>
<dbReference type="Proteomes" id="UP000735302">
    <property type="component" value="Unassembled WGS sequence"/>
</dbReference>
<name>A0AAV3Z3X9_9GAST</name>
<dbReference type="GO" id="GO:0007168">
    <property type="term" value="P:receptor guanylyl cyclase signaling pathway"/>
    <property type="evidence" value="ECO:0007669"/>
    <property type="project" value="TreeGrafter"/>
</dbReference>
<dbReference type="GO" id="GO:0004383">
    <property type="term" value="F:guanylate cyclase activity"/>
    <property type="evidence" value="ECO:0007669"/>
    <property type="project" value="TreeGrafter"/>
</dbReference>
<dbReference type="EMBL" id="BLXT01001916">
    <property type="protein sequence ID" value="GFN89182.1"/>
    <property type="molecule type" value="Genomic_DNA"/>
</dbReference>
<evidence type="ECO:0000256" key="2">
    <source>
        <dbReference type="ARBA" id="ARBA00022692"/>
    </source>
</evidence>
<dbReference type="GO" id="GO:0035556">
    <property type="term" value="P:intracellular signal transduction"/>
    <property type="evidence" value="ECO:0007669"/>
    <property type="project" value="InterPro"/>
</dbReference>
<keyword evidence="6" id="KW-0456">Lyase</keyword>
<keyword evidence="3" id="KW-0547">Nucleotide-binding</keyword>
<gene>
    <name evidence="9" type="ORF">PoB_001568800</name>
</gene>
<evidence type="ECO:0000256" key="1">
    <source>
        <dbReference type="ARBA" id="ARBA00004370"/>
    </source>
</evidence>
<feature type="compositionally biased region" description="Low complexity" evidence="7">
    <location>
        <begin position="290"/>
        <end position="319"/>
    </location>
</feature>
<dbReference type="CDD" id="cd07302">
    <property type="entry name" value="CHD"/>
    <property type="match status" value="1"/>
</dbReference>
<dbReference type="InterPro" id="IPR001054">
    <property type="entry name" value="A/G_cyclase"/>
</dbReference>
<keyword evidence="2" id="KW-0812">Transmembrane</keyword>
<keyword evidence="4" id="KW-1133">Transmembrane helix</keyword>
<dbReference type="AlphaFoldDB" id="A0AAV3Z3X9"/>
<dbReference type="PANTHER" id="PTHR11920">
    <property type="entry name" value="GUANYLYL CYCLASE"/>
    <property type="match status" value="1"/>
</dbReference>
<accession>A0AAV3Z3X9</accession>
<feature type="compositionally biased region" description="Polar residues" evidence="7">
    <location>
        <begin position="267"/>
        <end position="289"/>
    </location>
</feature>
<evidence type="ECO:0000256" key="7">
    <source>
        <dbReference type="SAM" id="MobiDB-lite"/>
    </source>
</evidence>
<comment type="subcellular location">
    <subcellularLocation>
        <location evidence="1">Membrane</location>
    </subcellularLocation>
</comment>
<evidence type="ECO:0000313" key="10">
    <source>
        <dbReference type="Proteomes" id="UP000735302"/>
    </source>
</evidence>
<organism evidence="9 10">
    <name type="scientific">Plakobranchus ocellatus</name>
    <dbReference type="NCBI Taxonomy" id="259542"/>
    <lineage>
        <taxon>Eukaryota</taxon>
        <taxon>Metazoa</taxon>
        <taxon>Spiralia</taxon>
        <taxon>Lophotrochozoa</taxon>
        <taxon>Mollusca</taxon>
        <taxon>Gastropoda</taxon>
        <taxon>Heterobranchia</taxon>
        <taxon>Euthyneura</taxon>
        <taxon>Panpulmonata</taxon>
        <taxon>Sacoglossa</taxon>
        <taxon>Placobranchoidea</taxon>
        <taxon>Plakobranchidae</taxon>
        <taxon>Plakobranchus</taxon>
    </lineage>
</organism>
<keyword evidence="5" id="KW-0472">Membrane</keyword>
<protein>
    <recommendedName>
        <fullName evidence="8">Guanylate cyclase domain-containing protein</fullName>
    </recommendedName>
</protein>
<feature type="compositionally biased region" description="Basic and acidic residues" evidence="7">
    <location>
        <begin position="256"/>
        <end position="265"/>
    </location>
</feature>
<dbReference type="SUPFAM" id="SSF55073">
    <property type="entry name" value="Nucleotide cyclase"/>
    <property type="match status" value="1"/>
</dbReference>
<evidence type="ECO:0000256" key="4">
    <source>
        <dbReference type="ARBA" id="ARBA00022989"/>
    </source>
</evidence>
<feature type="compositionally biased region" description="Polar residues" evidence="7">
    <location>
        <begin position="217"/>
        <end position="227"/>
    </location>
</feature>
<feature type="compositionally biased region" description="Polar residues" evidence="7">
    <location>
        <begin position="320"/>
        <end position="332"/>
    </location>
</feature>
<comment type="caution">
    <text evidence="9">The sequence shown here is derived from an EMBL/GenBank/DDBJ whole genome shotgun (WGS) entry which is preliminary data.</text>
</comment>
<dbReference type="GO" id="GO:0000166">
    <property type="term" value="F:nucleotide binding"/>
    <property type="evidence" value="ECO:0007669"/>
    <property type="project" value="UniProtKB-KW"/>
</dbReference>
<dbReference type="PANTHER" id="PTHR11920:SF462">
    <property type="entry name" value="GUANYLATE CYCLASE"/>
    <property type="match status" value="1"/>
</dbReference>
<dbReference type="InterPro" id="IPR029787">
    <property type="entry name" value="Nucleotide_cyclase"/>
</dbReference>
<proteinExistence type="predicted"/>
<evidence type="ECO:0000256" key="6">
    <source>
        <dbReference type="ARBA" id="ARBA00023239"/>
    </source>
</evidence>
<evidence type="ECO:0000256" key="5">
    <source>
        <dbReference type="ARBA" id="ARBA00023136"/>
    </source>
</evidence>
<dbReference type="PROSITE" id="PS50125">
    <property type="entry name" value="GUANYLATE_CYCLASE_2"/>
    <property type="match status" value="1"/>
</dbReference>
<keyword evidence="10" id="KW-1185">Reference proteome</keyword>
<sequence>MPRFCLFGDTVNTASRMESTGAAFRVHVSETCKTALDVLGGYKLAYRGEIELKGKGIHHTYWLTGKDGFDKELPEPPEIAGLSSFFDTKKLATLAQKSESKSDADGKCSPGPPKSTSAPNLVSPQPNSTGTAGNPVPASPGETPGTDSSGTDQAAPPNKGRSEEDGNPSHMVPNNISHKENAKRNESCVLNGKNAKFETTADIYITKGNDEKVGRTDGTSNSVSDTLTMAVLSEDTTHNSGPQNRHSESNDSGFGSERKHSHGDGHNPTNSTAVSSSPSALPTSAVSKNTSSTSITETTTTTTGTSSTSSTGCFGGISSKMSPSRGNKSSKTGSRRDKVKGPGKDSGQAVRGEEGNRTSVVSSSDITLQQNHNSTLVEIGDELTPVTEV</sequence>
<dbReference type="InterPro" id="IPR050401">
    <property type="entry name" value="Cyclic_nucleotide_synthase"/>
</dbReference>
<feature type="compositionally biased region" description="Basic and acidic residues" evidence="7">
    <location>
        <begin position="177"/>
        <end position="186"/>
    </location>
</feature>